<dbReference type="EMBL" id="CACRTO010000019">
    <property type="protein sequence ID" value="VYU25030.1"/>
    <property type="molecule type" value="Genomic_DNA"/>
</dbReference>
<gene>
    <name evidence="4" type="ORF">CTLFYP3_01869</name>
</gene>
<evidence type="ECO:0008006" key="5">
    <source>
        <dbReference type="Google" id="ProtNLM"/>
    </source>
</evidence>
<feature type="transmembrane region" description="Helical" evidence="1">
    <location>
        <begin position="6"/>
        <end position="28"/>
    </location>
</feature>
<organism evidence="4">
    <name type="scientific">Clostridium tertium</name>
    <dbReference type="NCBI Taxonomy" id="1559"/>
    <lineage>
        <taxon>Bacteria</taxon>
        <taxon>Bacillati</taxon>
        <taxon>Bacillota</taxon>
        <taxon>Clostridia</taxon>
        <taxon>Eubacteriales</taxon>
        <taxon>Clostridiaceae</taxon>
        <taxon>Clostridium</taxon>
    </lineage>
</organism>
<evidence type="ECO:0000259" key="3">
    <source>
        <dbReference type="Pfam" id="PF19124"/>
    </source>
</evidence>
<name>A0A6N3D7U7_9CLOT</name>
<dbReference type="InterPro" id="IPR043831">
    <property type="entry name" value="DUF5808"/>
</dbReference>
<feature type="domain" description="DUF5808" evidence="3">
    <location>
        <begin position="333"/>
        <end position="357"/>
    </location>
</feature>
<feature type="transmembrane region" description="Helical" evidence="1">
    <location>
        <begin position="86"/>
        <end position="106"/>
    </location>
</feature>
<dbReference type="RefSeq" id="WP_421755605.1">
    <property type="nucleotide sequence ID" value="NZ_CACRTO010000019.1"/>
</dbReference>
<keyword evidence="1" id="KW-0472">Membrane</keyword>
<protein>
    <recommendedName>
        <fullName evidence="5">DUF1648 domain-containing protein</fullName>
    </recommendedName>
</protein>
<dbReference type="AlphaFoldDB" id="A0A6N3D7U7"/>
<evidence type="ECO:0000313" key="4">
    <source>
        <dbReference type="EMBL" id="VYU25030.1"/>
    </source>
</evidence>
<feature type="transmembrane region" description="Helical" evidence="1">
    <location>
        <begin position="356"/>
        <end position="377"/>
    </location>
</feature>
<keyword evidence="1" id="KW-0812">Transmembrane</keyword>
<evidence type="ECO:0000256" key="1">
    <source>
        <dbReference type="SAM" id="Phobius"/>
    </source>
</evidence>
<sequence length="380" mass="43688">MEGIMEKIILLGTIIFVSVILFISGLLVNKFSNNGIFFGVRIPKEYEKDEDLIKLEKEYKKKFTLFILPFLIIINILMIFNTKISIYLITLFVLIIVSNIPLIIYWKKTMKLKEEKGFRSFGENVVVVDTSIRKPKVREDNVIIKTKTFLTLLIIPLITMIVTLIAYKNVPNPFPIHYNAAGVADSFVAKDGFKGFFYLVLFPILTQTGMIVLLTLTNKFAVNGKTEINSGTLEEIKKQRKVFKRINSILLFIIAIEISIMFSIIQFCTLFNWNVQVINYIFLPVIFITIIVFSVITYKIGQGGKNIKYNSNEKEIYRDDDKYWLFGNFYCNKNDPSIFVEKRVGIGWDVNLGNPIGATIMILPFVLIAILIIYFIVQGL</sequence>
<feature type="transmembrane region" description="Helical" evidence="1">
    <location>
        <begin position="246"/>
        <end position="265"/>
    </location>
</feature>
<proteinExistence type="predicted"/>
<accession>A0A6N3D7U7</accession>
<dbReference type="GO" id="GO:0009636">
    <property type="term" value="P:response to toxic substance"/>
    <property type="evidence" value="ECO:0007669"/>
    <property type="project" value="TreeGrafter"/>
</dbReference>
<keyword evidence="1" id="KW-1133">Transmembrane helix</keyword>
<dbReference type="Pfam" id="PF19124">
    <property type="entry name" value="DUF5808"/>
    <property type="match status" value="1"/>
</dbReference>
<feature type="domain" description="DUF1648" evidence="2">
    <location>
        <begin position="157"/>
        <end position="190"/>
    </location>
</feature>
<feature type="transmembrane region" description="Helical" evidence="1">
    <location>
        <begin position="196"/>
        <end position="216"/>
    </location>
</feature>
<evidence type="ECO:0000259" key="2">
    <source>
        <dbReference type="Pfam" id="PF07853"/>
    </source>
</evidence>
<dbReference type="PANTHER" id="PTHR37810:SF9">
    <property type="entry name" value="MEMBRANE PROTEIN"/>
    <property type="match status" value="1"/>
</dbReference>
<feature type="transmembrane region" description="Helical" evidence="1">
    <location>
        <begin position="148"/>
        <end position="167"/>
    </location>
</feature>
<reference evidence="4" key="1">
    <citation type="submission" date="2019-11" db="EMBL/GenBank/DDBJ databases">
        <authorList>
            <person name="Feng L."/>
        </authorList>
    </citation>
    <scope>NUCLEOTIDE SEQUENCE</scope>
    <source>
        <strain evidence="4">CTertiumLFYP3</strain>
    </source>
</reference>
<feature type="transmembrane region" description="Helical" evidence="1">
    <location>
        <begin position="63"/>
        <end position="80"/>
    </location>
</feature>
<dbReference type="InterPro" id="IPR012867">
    <property type="entry name" value="DUF1648"/>
</dbReference>
<dbReference type="PANTHER" id="PTHR37810">
    <property type="entry name" value="IMMUNITY PROTEIN SDPI"/>
    <property type="match status" value="1"/>
</dbReference>
<dbReference type="Pfam" id="PF07853">
    <property type="entry name" value="DUF1648"/>
    <property type="match status" value="1"/>
</dbReference>
<feature type="transmembrane region" description="Helical" evidence="1">
    <location>
        <begin position="277"/>
        <end position="298"/>
    </location>
</feature>